<dbReference type="GO" id="GO:0003677">
    <property type="term" value="F:DNA binding"/>
    <property type="evidence" value="ECO:0007669"/>
    <property type="project" value="InterPro"/>
</dbReference>
<feature type="non-terminal residue" evidence="2">
    <location>
        <position position="1"/>
    </location>
</feature>
<evidence type="ECO:0000313" key="3">
    <source>
        <dbReference type="Proteomes" id="UP000800093"/>
    </source>
</evidence>
<proteinExistence type="predicted"/>
<dbReference type="InterPro" id="IPR007889">
    <property type="entry name" value="HTH_Psq"/>
</dbReference>
<protein>
    <recommendedName>
        <fullName evidence="1">HTH psq-type domain-containing protein</fullName>
    </recommendedName>
</protein>
<dbReference type="OrthoDB" id="4207519at2759"/>
<organism evidence="2 3">
    <name type="scientific">Lojkania enalia</name>
    <dbReference type="NCBI Taxonomy" id="147567"/>
    <lineage>
        <taxon>Eukaryota</taxon>
        <taxon>Fungi</taxon>
        <taxon>Dikarya</taxon>
        <taxon>Ascomycota</taxon>
        <taxon>Pezizomycotina</taxon>
        <taxon>Dothideomycetes</taxon>
        <taxon>Pleosporomycetidae</taxon>
        <taxon>Pleosporales</taxon>
        <taxon>Pleosporales incertae sedis</taxon>
        <taxon>Lojkania</taxon>
    </lineage>
</organism>
<evidence type="ECO:0000259" key="1">
    <source>
        <dbReference type="Pfam" id="PF05225"/>
    </source>
</evidence>
<sequence length="52" mass="6048">SLRTAAKLYNMPGSSLQRRVRGSVPISQFNIRKRKLKPTKKRAPIQWILELD</sequence>
<dbReference type="EMBL" id="ML986581">
    <property type="protein sequence ID" value="KAF2269843.1"/>
    <property type="molecule type" value="Genomic_DNA"/>
</dbReference>
<evidence type="ECO:0000313" key="2">
    <source>
        <dbReference type="EMBL" id="KAF2269843.1"/>
    </source>
</evidence>
<feature type="domain" description="HTH psq-type" evidence="1">
    <location>
        <begin position="1"/>
        <end position="26"/>
    </location>
</feature>
<reference evidence="3" key="1">
    <citation type="journal article" date="2020" name="Stud. Mycol.">
        <title>101 Dothideomycetes genomes: A test case for predicting lifestyles and emergence of pathogens.</title>
        <authorList>
            <person name="Haridas S."/>
            <person name="Albert R."/>
            <person name="Binder M."/>
            <person name="Bloem J."/>
            <person name="LaButti K."/>
            <person name="Salamov A."/>
            <person name="Andreopoulos B."/>
            <person name="Baker S."/>
            <person name="Barry K."/>
            <person name="Bills G."/>
            <person name="Bluhm B."/>
            <person name="Cannon C."/>
            <person name="Castanera R."/>
            <person name="Culley D."/>
            <person name="Daum C."/>
            <person name="Ezra D."/>
            <person name="Gonzalez J."/>
            <person name="Henrissat B."/>
            <person name="Kuo A."/>
            <person name="Liang C."/>
            <person name="Lipzen A."/>
            <person name="Lutzoni F."/>
            <person name="Magnuson J."/>
            <person name="Mondo S."/>
            <person name="Nolan M."/>
            <person name="Ohm R."/>
            <person name="Pangilinan J."/>
            <person name="Park H.-J."/>
            <person name="Ramirez L."/>
            <person name="Alfaro M."/>
            <person name="Sun H."/>
            <person name="Tritt A."/>
            <person name="Yoshinaga Y."/>
            <person name="Zwiers L.-H."/>
            <person name="Turgeon B."/>
            <person name="Goodwin S."/>
            <person name="Spatafora J."/>
            <person name="Crous P."/>
            <person name="Grigoriev I."/>
        </authorList>
    </citation>
    <scope>NUCLEOTIDE SEQUENCE [LARGE SCALE GENOMIC DNA]</scope>
    <source>
        <strain evidence="3">CBS 304.66</strain>
    </source>
</reference>
<dbReference type="Proteomes" id="UP000800093">
    <property type="component" value="Unassembled WGS sequence"/>
</dbReference>
<name>A0A9P4TQQ7_9PLEO</name>
<keyword evidence="3" id="KW-1185">Reference proteome</keyword>
<comment type="caution">
    <text evidence="2">The sequence shown here is derived from an EMBL/GenBank/DDBJ whole genome shotgun (WGS) entry which is preliminary data.</text>
</comment>
<dbReference type="AlphaFoldDB" id="A0A9P4TQQ7"/>
<dbReference type="Pfam" id="PF05225">
    <property type="entry name" value="HTH_psq"/>
    <property type="match status" value="1"/>
</dbReference>
<gene>
    <name evidence="2" type="ORF">CC78DRAFT_452718</name>
</gene>
<accession>A0A9P4TQQ7</accession>